<dbReference type="Proteomes" id="UP000186817">
    <property type="component" value="Unassembled WGS sequence"/>
</dbReference>
<reference evidence="2 3" key="1">
    <citation type="submission" date="2016-02" db="EMBL/GenBank/DDBJ databases">
        <title>Genome analysis of coral dinoflagellate symbionts highlights evolutionary adaptations to a symbiotic lifestyle.</title>
        <authorList>
            <person name="Aranda M."/>
            <person name="Li Y."/>
            <person name="Liew Y.J."/>
            <person name="Baumgarten S."/>
            <person name="Simakov O."/>
            <person name="Wilson M."/>
            <person name="Piel J."/>
            <person name="Ashoor H."/>
            <person name="Bougouffa S."/>
            <person name="Bajic V.B."/>
            <person name="Ryu T."/>
            <person name="Ravasi T."/>
            <person name="Bayer T."/>
            <person name="Micklem G."/>
            <person name="Kim H."/>
            <person name="Bhak J."/>
            <person name="Lajeunesse T.C."/>
            <person name="Voolstra C.R."/>
        </authorList>
    </citation>
    <scope>NUCLEOTIDE SEQUENCE [LARGE SCALE GENOMIC DNA]</scope>
    <source>
        <strain evidence="2 3">CCMP2467</strain>
    </source>
</reference>
<sequence>MGFVAGREECEEEEEEEEEDGGRHQRLRRVAQKSSVICEAYATDSYCWRHYRTVTQIPGRSLSKASSLAGRAWEVLHRVSLRGPGPGPCLSPDTPSYKAALFPCAFDRWV</sequence>
<dbReference type="AlphaFoldDB" id="A0A1Q9DIG2"/>
<evidence type="ECO:0000256" key="1">
    <source>
        <dbReference type="SAM" id="MobiDB-lite"/>
    </source>
</evidence>
<name>A0A1Q9DIG2_SYMMI</name>
<evidence type="ECO:0000313" key="3">
    <source>
        <dbReference type="Proteomes" id="UP000186817"/>
    </source>
</evidence>
<accession>A0A1Q9DIG2</accession>
<feature type="region of interest" description="Disordered" evidence="1">
    <location>
        <begin position="1"/>
        <end position="26"/>
    </location>
</feature>
<protein>
    <submittedName>
        <fullName evidence="2">Uncharacterized protein</fullName>
    </submittedName>
</protein>
<dbReference type="EMBL" id="LSRX01000521">
    <property type="protein sequence ID" value="OLP94953.1"/>
    <property type="molecule type" value="Genomic_DNA"/>
</dbReference>
<gene>
    <name evidence="2" type="ORF">AK812_SmicGene22979</name>
</gene>
<evidence type="ECO:0000313" key="2">
    <source>
        <dbReference type="EMBL" id="OLP94953.1"/>
    </source>
</evidence>
<keyword evidence="3" id="KW-1185">Reference proteome</keyword>
<proteinExistence type="predicted"/>
<comment type="caution">
    <text evidence="2">The sequence shown here is derived from an EMBL/GenBank/DDBJ whole genome shotgun (WGS) entry which is preliminary data.</text>
</comment>
<feature type="compositionally biased region" description="Acidic residues" evidence="1">
    <location>
        <begin position="9"/>
        <end position="20"/>
    </location>
</feature>
<organism evidence="2 3">
    <name type="scientific">Symbiodinium microadriaticum</name>
    <name type="common">Dinoflagellate</name>
    <name type="synonym">Zooxanthella microadriatica</name>
    <dbReference type="NCBI Taxonomy" id="2951"/>
    <lineage>
        <taxon>Eukaryota</taxon>
        <taxon>Sar</taxon>
        <taxon>Alveolata</taxon>
        <taxon>Dinophyceae</taxon>
        <taxon>Suessiales</taxon>
        <taxon>Symbiodiniaceae</taxon>
        <taxon>Symbiodinium</taxon>
    </lineage>
</organism>